<dbReference type="RefSeq" id="XP_046077849.1">
    <property type="nucleotide sequence ID" value="XM_046219242.1"/>
</dbReference>
<comment type="caution">
    <text evidence="2">The sequence shown here is derived from an EMBL/GenBank/DDBJ whole genome shotgun (WGS) entry which is preliminary data.</text>
</comment>
<evidence type="ECO:0000313" key="3">
    <source>
        <dbReference type="Proteomes" id="UP001201262"/>
    </source>
</evidence>
<accession>A0AAD4L0B9</accession>
<reference evidence="2" key="1">
    <citation type="submission" date="2021-12" db="EMBL/GenBank/DDBJ databases">
        <title>Convergent genome expansion in fungi linked to evolution of root-endophyte symbiosis.</title>
        <authorList>
            <consortium name="DOE Joint Genome Institute"/>
            <person name="Ke Y.-H."/>
            <person name="Bonito G."/>
            <person name="Liao H.-L."/>
            <person name="Looney B."/>
            <person name="Rojas-Flechas A."/>
            <person name="Nash J."/>
            <person name="Hameed K."/>
            <person name="Schadt C."/>
            <person name="Martin F."/>
            <person name="Crous P.W."/>
            <person name="Miettinen O."/>
            <person name="Magnuson J.K."/>
            <person name="Labbe J."/>
            <person name="Jacobson D."/>
            <person name="Doktycz M.J."/>
            <person name="Veneault-Fourrey C."/>
            <person name="Kuo A."/>
            <person name="Mondo S."/>
            <person name="Calhoun S."/>
            <person name="Riley R."/>
            <person name="Ohm R."/>
            <person name="LaButti K."/>
            <person name="Andreopoulos B."/>
            <person name="Pangilinan J."/>
            <person name="Nolan M."/>
            <person name="Tritt A."/>
            <person name="Clum A."/>
            <person name="Lipzen A."/>
            <person name="Daum C."/>
            <person name="Barry K."/>
            <person name="Grigoriev I.V."/>
            <person name="Vilgalys R."/>
        </authorList>
    </citation>
    <scope>NUCLEOTIDE SEQUENCE</scope>
    <source>
        <strain evidence="2">PMI_201</strain>
    </source>
</reference>
<dbReference type="Gene3D" id="3.40.50.1820">
    <property type="entry name" value="alpha/beta hydrolase"/>
    <property type="match status" value="1"/>
</dbReference>
<dbReference type="PANTHER" id="PTHR47668:SF1">
    <property type="entry name" value="DIENELACTONE HYDROLASE DOMAIN-CONTAINING PROTEIN-RELATED"/>
    <property type="match status" value="1"/>
</dbReference>
<keyword evidence="3" id="KW-1185">Reference proteome</keyword>
<feature type="domain" description="Dienelactone hydrolase" evidence="1">
    <location>
        <begin position="35"/>
        <end position="252"/>
    </location>
</feature>
<protein>
    <submittedName>
        <fullName evidence="2">Dienelactone hydrolase</fullName>
    </submittedName>
</protein>
<proteinExistence type="predicted"/>
<organism evidence="2 3">
    <name type="scientific">Talaromyces proteolyticus</name>
    <dbReference type="NCBI Taxonomy" id="1131652"/>
    <lineage>
        <taxon>Eukaryota</taxon>
        <taxon>Fungi</taxon>
        <taxon>Dikarya</taxon>
        <taxon>Ascomycota</taxon>
        <taxon>Pezizomycotina</taxon>
        <taxon>Eurotiomycetes</taxon>
        <taxon>Eurotiomycetidae</taxon>
        <taxon>Eurotiales</taxon>
        <taxon>Trichocomaceae</taxon>
        <taxon>Talaromyces</taxon>
        <taxon>Talaromyces sect. Bacilispori</taxon>
    </lineage>
</organism>
<dbReference type="PANTHER" id="PTHR47668">
    <property type="entry name" value="DIENELACTONE HYDROLASE FAMILY PROTEIN (AFU_ORTHOLOGUE AFUA_6G01940)"/>
    <property type="match status" value="1"/>
</dbReference>
<sequence length="254" mass="27855">MASEHSKACCEAPVPDNMNPYQENGEWLQIAGRKTYINGSKTATRAIVWVYDIFGYSPQTLRGADIVARDLSAGNSPALIIVPDWFDGCVAEKAWVPPVTPEQQEKLGGFIQNKASPGLVVPRVLEFTKDIKNVFTSVEKIGIFGFCWGGKLASLACQQDKDSFVVAVQTSPARIDPEEAKNVSVPMALLSSGDEDADLIAKFADNLHSDKLLEVFSTQIHGWMSGRGDLEDPNVKAEYERGYKIAVGFFDKHL</sequence>
<dbReference type="EMBL" id="JAJTJA010000001">
    <property type="protein sequence ID" value="KAH8705228.1"/>
    <property type="molecule type" value="Genomic_DNA"/>
</dbReference>
<dbReference type="SUPFAM" id="SSF53474">
    <property type="entry name" value="alpha/beta-Hydrolases"/>
    <property type="match status" value="1"/>
</dbReference>
<dbReference type="Pfam" id="PF01738">
    <property type="entry name" value="DLH"/>
    <property type="match status" value="1"/>
</dbReference>
<dbReference type="InterPro" id="IPR029058">
    <property type="entry name" value="AB_hydrolase_fold"/>
</dbReference>
<name>A0AAD4L0B9_9EURO</name>
<evidence type="ECO:0000259" key="1">
    <source>
        <dbReference type="Pfam" id="PF01738"/>
    </source>
</evidence>
<dbReference type="Proteomes" id="UP001201262">
    <property type="component" value="Unassembled WGS sequence"/>
</dbReference>
<dbReference type="GeneID" id="70249529"/>
<dbReference type="AlphaFoldDB" id="A0AAD4L0B9"/>
<gene>
    <name evidence="2" type="ORF">BGW36DRAFT_413248</name>
</gene>
<evidence type="ECO:0000313" key="2">
    <source>
        <dbReference type="EMBL" id="KAH8705228.1"/>
    </source>
</evidence>
<dbReference type="GO" id="GO:0016787">
    <property type="term" value="F:hydrolase activity"/>
    <property type="evidence" value="ECO:0007669"/>
    <property type="project" value="UniProtKB-KW"/>
</dbReference>
<dbReference type="InterPro" id="IPR002925">
    <property type="entry name" value="Dienelactn_hydro"/>
</dbReference>
<keyword evidence="2" id="KW-0378">Hydrolase</keyword>